<dbReference type="Proteomes" id="UP001175227">
    <property type="component" value="Unassembled WGS sequence"/>
</dbReference>
<feature type="transmembrane region" description="Helical" evidence="6">
    <location>
        <begin position="169"/>
        <end position="189"/>
    </location>
</feature>
<evidence type="ECO:0000256" key="1">
    <source>
        <dbReference type="ARBA" id="ARBA00004141"/>
    </source>
</evidence>
<dbReference type="AlphaFoldDB" id="A0AA39NZ60"/>
<evidence type="ECO:0000313" key="7">
    <source>
        <dbReference type="EMBL" id="KAK0474586.1"/>
    </source>
</evidence>
<keyword evidence="3 6" id="KW-0812">Transmembrane</keyword>
<feature type="transmembrane region" description="Helical" evidence="6">
    <location>
        <begin position="302"/>
        <end position="324"/>
    </location>
</feature>
<dbReference type="InterPro" id="IPR036259">
    <property type="entry name" value="MFS_trans_sf"/>
</dbReference>
<dbReference type="PANTHER" id="PTHR43791:SF7">
    <property type="entry name" value="MAJOR FACILITATOR SUPERFAMILY (MFS) PROFILE DOMAIN-CONTAINING PROTEIN"/>
    <property type="match status" value="1"/>
</dbReference>
<comment type="caution">
    <text evidence="7">The sequence shown here is derived from an EMBL/GenBank/DDBJ whole genome shotgun (WGS) entry which is preliminary data.</text>
</comment>
<sequence length="471" mass="53507">MASATPEKTLFDEKNVVVEAVSYEVKDDSEDGIQQADKTGLSTMATFGLREDTGLVGQQYSWLTTVFYLTYMCFEFPSNILLQRWRMGKTLYALNFKHLVALRAPQGFFECCISPGFILIIGSWYTRREHSSRSLVFQRQCRIGVIADLTLYGIGTLEYNGKDIQAWRYMSYFLGSLTIAVGLLCLYFLGTPSEVPWLTKEEKRMANTRILENQSGHDRTGTKVWKWDQARECLVDPCFYFAGINAFLSSVPNGGLTTFGSIINTSFGFTSLQVILYTIPRSMTSVVIFVIVGLVTSKWKNLRLYIMAFATIPPFIGFLGMALIETSLSNKWTKWGMYYMPVPFVLSLFLAWTLIPSNFPGRTKRTVTSSFTFIGYCVGNMCGSQIFKTKDAPTYTPGVIGCSICFGLEFLVIVAWRTTLVLRNRRRDKAMLTDGLTEEEREIQGKINGESDMTDFENPHFRYTLRRKTLI</sequence>
<evidence type="ECO:0000256" key="3">
    <source>
        <dbReference type="ARBA" id="ARBA00022692"/>
    </source>
</evidence>
<feature type="transmembrane region" description="Helical" evidence="6">
    <location>
        <begin position="398"/>
        <end position="422"/>
    </location>
</feature>
<dbReference type="GO" id="GO:0016020">
    <property type="term" value="C:membrane"/>
    <property type="evidence" value="ECO:0007669"/>
    <property type="project" value="UniProtKB-SubCell"/>
</dbReference>
<feature type="transmembrane region" description="Helical" evidence="6">
    <location>
        <begin position="336"/>
        <end position="355"/>
    </location>
</feature>
<dbReference type="EMBL" id="JAUEPR010000026">
    <property type="protein sequence ID" value="KAK0474586.1"/>
    <property type="molecule type" value="Genomic_DNA"/>
</dbReference>
<keyword evidence="4 6" id="KW-1133">Transmembrane helix</keyword>
<proteinExistence type="predicted"/>
<evidence type="ECO:0000256" key="6">
    <source>
        <dbReference type="SAM" id="Phobius"/>
    </source>
</evidence>
<dbReference type="PANTHER" id="PTHR43791">
    <property type="entry name" value="PERMEASE-RELATED"/>
    <property type="match status" value="1"/>
</dbReference>
<dbReference type="InterPro" id="IPR011701">
    <property type="entry name" value="MFS"/>
</dbReference>
<dbReference type="Pfam" id="PF07690">
    <property type="entry name" value="MFS_1"/>
    <property type="match status" value="1"/>
</dbReference>
<protein>
    <submittedName>
        <fullName evidence="7">Major facilitator superfamily domain-containing protein</fullName>
    </submittedName>
</protein>
<dbReference type="GO" id="GO:0022857">
    <property type="term" value="F:transmembrane transporter activity"/>
    <property type="evidence" value="ECO:0007669"/>
    <property type="project" value="InterPro"/>
</dbReference>
<comment type="subcellular location">
    <subcellularLocation>
        <location evidence="1">Membrane</location>
        <topology evidence="1">Multi-pass membrane protein</topology>
    </subcellularLocation>
</comment>
<keyword evidence="8" id="KW-1185">Reference proteome</keyword>
<name>A0AA39NZ60_9AGAR</name>
<dbReference type="Gene3D" id="1.20.1250.20">
    <property type="entry name" value="MFS general substrate transporter like domains"/>
    <property type="match status" value="1"/>
</dbReference>
<feature type="transmembrane region" description="Helical" evidence="6">
    <location>
        <begin position="60"/>
        <end position="82"/>
    </location>
</feature>
<reference evidence="7" key="1">
    <citation type="submission" date="2023-06" db="EMBL/GenBank/DDBJ databases">
        <authorList>
            <consortium name="Lawrence Berkeley National Laboratory"/>
            <person name="Ahrendt S."/>
            <person name="Sahu N."/>
            <person name="Indic B."/>
            <person name="Wong-Bajracharya J."/>
            <person name="Merenyi Z."/>
            <person name="Ke H.-M."/>
            <person name="Monk M."/>
            <person name="Kocsube S."/>
            <person name="Drula E."/>
            <person name="Lipzen A."/>
            <person name="Balint B."/>
            <person name="Henrissat B."/>
            <person name="Andreopoulos B."/>
            <person name="Martin F.M."/>
            <person name="Harder C.B."/>
            <person name="Rigling D."/>
            <person name="Ford K.L."/>
            <person name="Foster G.D."/>
            <person name="Pangilinan J."/>
            <person name="Papanicolaou A."/>
            <person name="Barry K."/>
            <person name="LaButti K."/>
            <person name="Viragh M."/>
            <person name="Koriabine M."/>
            <person name="Yan M."/>
            <person name="Riley R."/>
            <person name="Champramary S."/>
            <person name="Plett K.L."/>
            <person name="Tsai I.J."/>
            <person name="Slot J."/>
            <person name="Sipos G."/>
            <person name="Plett J."/>
            <person name="Nagy L.G."/>
            <person name="Grigoriev I.V."/>
        </authorList>
    </citation>
    <scope>NUCLEOTIDE SEQUENCE</scope>
    <source>
        <strain evidence="7">ICMP 16352</strain>
    </source>
</reference>
<accession>A0AA39NZ60</accession>
<feature type="transmembrane region" description="Helical" evidence="6">
    <location>
        <begin position="367"/>
        <end position="386"/>
    </location>
</feature>
<evidence type="ECO:0000256" key="4">
    <source>
        <dbReference type="ARBA" id="ARBA00022989"/>
    </source>
</evidence>
<feature type="transmembrane region" description="Helical" evidence="6">
    <location>
        <begin position="274"/>
        <end position="295"/>
    </location>
</feature>
<evidence type="ECO:0000256" key="2">
    <source>
        <dbReference type="ARBA" id="ARBA00022448"/>
    </source>
</evidence>
<keyword evidence="5 6" id="KW-0472">Membrane</keyword>
<keyword evidence="2" id="KW-0813">Transport</keyword>
<dbReference type="SUPFAM" id="SSF103473">
    <property type="entry name" value="MFS general substrate transporter"/>
    <property type="match status" value="1"/>
</dbReference>
<gene>
    <name evidence="7" type="ORF">IW261DRAFT_1552781</name>
</gene>
<evidence type="ECO:0000313" key="8">
    <source>
        <dbReference type="Proteomes" id="UP001175227"/>
    </source>
</evidence>
<evidence type="ECO:0000256" key="5">
    <source>
        <dbReference type="ARBA" id="ARBA00023136"/>
    </source>
</evidence>
<organism evidence="7 8">
    <name type="scientific">Armillaria novae-zelandiae</name>
    <dbReference type="NCBI Taxonomy" id="153914"/>
    <lineage>
        <taxon>Eukaryota</taxon>
        <taxon>Fungi</taxon>
        <taxon>Dikarya</taxon>
        <taxon>Basidiomycota</taxon>
        <taxon>Agaricomycotina</taxon>
        <taxon>Agaricomycetes</taxon>
        <taxon>Agaricomycetidae</taxon>
        <taxon>Agaricales</taxon>
        <taxon>Marasmiineae</taxon>
        <taxon>Physalacriaceae</taxon>
        <taxon>Armillaria</taxon>
    </lineage>
</organism>